<dbReference type="EnsemblProtists" id="HpaT806795">
    <property type="protein sequence ID" value="HpaP806795"/>
    <property type="gene ID" value="HpaG806795"/>
</dbReference>
<keyword evidence="2" id="KW-1185">Reference proteome</keyword>
<dbReference type="InParanoid" id="M4BK62"/>
<accession>M4BK62</accession>
<evidence type="ECO:0000313" key="1">
    <source>
        <dbReference type="EnsemblProtists" id="HpaP806795"/>
    </source>
</evidence>
<proteinExistence type="predicted"/>
<dbReference type="AlphaFoldDB" id="M4BK62"/>
<dbReference type="Proteomes" id="UP000011713">
    <property type="component" value="Unassembled WGS sequence"/>
</dbReference>
<name>M4BK62_HYAAE</name>
<evidence type="ECO:0000313" key="2">
    <source>
        <dbReference type="Proteomes" id="UP000011713"/>
    </source>
</evidence>
<reference evidence="2" key="1">
    <citation type="journal article" date="2010" name="Science">
        <title>Signatures of adaptation to obligate biotrophy in the Hyaloperonospora arabidopsidis genome.</title>
        <authorList>
            <person name="Baxter L."/>
            <person name="Tripathy S."/>
            <person name="Ishaque N."/>
            <person name="Boot N."/>
            <person name="Cabral A."/>
            <person name="Kemen E."/>
            <person name="Thines M."/>
            <person name="Ah-Fong A."/>
            <person name="Anderson R."/>
            <person name="Badejoko W."/>
            <person name="Bittner-Eddy P."/>
            <person name="Boore J.L."/>
            <person name="Chibucos M.C."/>
            <person name="Coates M."/>
            <person name="Dehal P."/>
            <person name="Delehaunty K."/>
            <person name="Dong S."/>
            <person name="Downton P."/>
            <person name="Dumas B."/>
            <person name="Fabro G."/>
            <person name="Fronick C."/>
            <person name="Fuerstenberg S.I."/>
            <person name="Fulton L."/>
            <person name="Gaulin E."/>
            <person name="Govers F."/>
            <person name="Hughes L."/>
            <person name="Humphray S."/>
            <person name="Jiang R.H."/>
            <person name="Judelson H."/>
            <person name="Kamoun S."/>
            <person name="Kyung K."/>
            <person name="Meijer H."/>
            <person name="Minx P."/>
            <person name="Morris P."/>
            <person name="Nelson J."/>
            <person name="Phuntumart V."/>
            <person name="Qutob D."/>
            <person name="Rehmany A."/>
            <person name="Rougon-Cardoso A."/>
            <person name="Ryden P."/>
            <person name="Torto-Alalibo T."/>
            <person name="Studholme D."/>
            <person name="Wang Y."/>
            <person name="Win J."/>
            <person name="Wood J."/>
            <person name="Clifton S.W."/>
            <person name="Rogers J."/>
            <person name="Van den Ackerveken G."/>
            <person name="Jones J.D."/>
            <person name="McDowell J.M."/>
            <person name="Beynon J."/>
            <person name="Tyler B.M."/>
        </authorList>
    </citation>
    <scope>NUCLEOTIDE SEQUENCE [LARGE SCALE GENOMIC DNA]</scope>
    <source>
        <strain evidence="2">Emoy2</strain>
    </source>
</reference>
<dbReference type="EMBL" id="JH598343">
    <property type="status" value="NOT_ANNOTATED_CDS"/>
    <property type="molecule type" value="Genomic_DNA"/>
</dbReference>
<dbReference type="HOGENOM" id="CLU_3091426_0_0_1"/>
<dbReference type="VEuPathDB" id="FungiDB:HpaG806795"/>
<sequence length="52" mass="5871">MIQGFLCWVLDTAANEDVWRKLMRRASSGSLNSTLPRPPDLAAWLRQAVDRG</sequence>
<reference evidence="1" key="2">
    <citation type="submission" date="2015-06" db="UniProtKB">
        <authorList>
            <consortium name="EnsemblProtists"/>
        </authorList>
    </citation>
    <scope>IDENTIFICATION</scope>
    <source>
        <strain evidence="1">Emoy2</strain>
    </source>
</reference>
<organism evidence="1 2">
    <name type="scientific">Hyaloperonospora arabidopsidis (strain Emoy2)</name>
    <name type="common">Downy mildew agent</name>
    <name type="synonym">Peronospora arabidopsidis</name>
    <dbReference type="NCBI Taxonomy" id="559515"/>
    <lineage>
        <taxon>Eukaryota</taxon>
        <taxon>Sar</taxon>
        <taxon>Stramenopiles</taxon>
        <taxon>Oomycota</taxon>
        <taxon>Peronosporomycetes</taxon>
        <taxon>Peronosporales</taxon>
        <taxon>Peronosporaceae</taxon>
        <taxon>Hyaloperonospora</taxon>
    </lineage>
</organism>
<protein>
    <submittedName>
        <fullName evidence="1">Uncharacterized protein</fullName>
    </submittedName>
</protein>